<dbReference type="Gene3D" id="3.40.50.1820">
    <property type="entry name" value="alpha/beta hydrolase"/>
    <property type="match status" value="1"/>
</dbReference>
<dbReference type="AlphaFoldDB" id="A0A0F9UE76"/>
<evidence type="ECO:0000313" key="3">
    <source>
        <dbReference type="EMBL" id="KKN85682.1"/>
    </source>
</evidence>
<dbReference type="InterPro" id="IPR029058">
    <property type="entry name" value="AB_hydrolase_fold"/>
</dbReference>
<reference evidence="3" key="1">
    <citation type="journal article" date="2015" name="Nature">
        <title>Complex archaea that bridge the gap between prokaryotes and eukaryotes.</title>
        <authorList>
            <person name="Spang A."/>
            <person name="Saw J.H."/>
            <person name="Jorgensen S.L."/>
            <person name="Zaremba-Niedzwiedzka K."/>
            <person name="Martijn J."/>
            <person name="Lind A.E."/>
            <person name="van Eijk R."/>
            <person name="Schleper C."/>
            <person name="Guy L."/>
            <person name="Ettema T.J."/>
        </authorList>
    </citation>
    <scope>NUCLEOTIDE SEQUENCE</scope>
</reference>
<dbReference type="InterPro" id="IPR022742">
    <property type="entry name" value="Hydrolase_4"/>
</dbReference>
<evidence type="ECO:0000259" key="2">
    <source>
        <dbReference type="Pfam" id="PF12146"/>
    </source>
</evidence>
<feature type="region of interest" description="Disordered" evidence="1">
    <location>
        <begin position="288"/>
        <end position="311"/>
    </location>
</feature>
<name>A0A0F9UE76_9ZZZZ</name>
<accession>A0A0F9UE76</accession>
<feature type="compositionally biased region" description="Polar residues" evidence="1">
    <location>
        <begin position="295"/>
        <end position="311"/>
    </location>
</feature>
<organism evidence="3">
    <name type="scientific">marine sediment metagenome</name>
    <dbReference type="NCBI Taxonomy" id="412755"/>
    <lineage>
        <taxon>unclassified sequences</taxon>
        <taxon>metagenomes</taxon>
        <taxon>ecological metagenomes</taxon>
    </lineage>
</organism>
<dbReference type="SUPFAM" id="SSF53474">
    <property type="entry name" value="alpha/beta-Hydrolases"/>
    <property type="match status" value="1"/>
</dbReference>
<proteinExistence type="predicted"/>
<feature type="domain" description="Serine aminopeptidase S33" evidence="2">
    <location>
        <begin position="57"/>
        <end position="181"/>
    </location>
</feature>
<dbReference type="Pfam" id="PF12146">
    <property type="entry name" value="Hydrolase_4"/>
    <property type="match status" value="1"/>
</dbReference>
<protein>
    <recommendedName>
        <fullName evidence="2">Serine aminopeptidase S33 domain-containing protein</fullName>
    </recommendedName>
</protein>
<gene>
    <name evidence="3" type="ORF">LCGC14_0276660</name>
</gene>
<evidence type="ECO:0000256" key="1">
    <source>
        <dbReference type="SAM" id="MobiDB-lite"/>
    </source>
</evidence>
<comment type="caution">
    <text evidence="3">The sequence shown here is derived from an EMBL/GenBank/DDBJ whole genome shotgun (WGS) entry which is preliminary data.</text>
</comment>
<dbReference type="EMBL" id="LAZR01000156">
    <property type="protein sequence ID" value="KKN85682.1"/>
    <property type="molecule type" value="Genomic_DNA"/>
</dbReference>
<sequence>MWIGCGYDCSRLVFMDPMTRTSQALALWGWLAGMMLAALTASAGCSAEWTTEGRFDRGLVVVLPGVEGISALNLDICYGLAGGGLDWAIELRDWSGLLGPLGNQGDRKRNRKIAAEIGEHIVAYQDEHPGRSVVLIGHSGGTAIAVWIAEAMPEGRQVDGVILLASSLSQGYNLIPALEKSSRGIVNFYSHRDGVLAGFSSPGPLTMDGQHALAAGKFGFEWTGPGGRSWAYQRLYQIIWDKRMERLGHMGGHAGYTDQRFAGKVLAPLVMQGVWSQQGINDIIVEALKPPPASQPDTQPDTQPASPTTAP</sequence>